<evidence type="ECO:0000313" key="10">
    <source>
        <dbReference type="Proteomes" id="UP000642070"/>
    </source>
</evidence>
<feature type="transmembrane region" description="Helical" evidence="8">
    <location>
        <begin position="110"/>
        <end position="129"/>
    </location>
</feature>
<evidence type="ECO:0000256" key="1">
    <source>
        <dbReference type="ARBA" id="ARBA00004651"/>
    </source>
</evidence>
<keyword evidence="4" id="KW-0808">Transferase</keyword>
<reference evidence="9" key="1">
    <citation type="journal article" date="2014" name="Int. J. Syst. Evol. Microbiol.">
        <title>Complete genome sequence of Corynebacterium casei LMG S-19264T (=DSM 44701T), isolated from a smear-ripened cheese.</title>
        <authorList>
            <consortium name="US DOE Joint Genome Institute (JGI-PGF)"/>
            <person name="Walter F."/>
            <person name="Albersmeier A."/>
            <person name="Kalinowski J."/>
            <person name="Ruckert C."/>
        </authorList>
    </citation>
    <scope>NUCLEOTIDE SEQUENCE</scope>
    <source>
        <strain evidence="9">JCM 19831</strain>
    </source>
</reference>
<proteinExistence type="predicted"/>
<feature type="transmembrane region" description="Helical" evidence="8">
    <location>
        <begin position="319"/>
        <end position="339"/>
    </location>
</feature>
<keyword evidence="5 8" id="KW-0812">Transmembrane</keyword>
<comment type="subcellular location">
    <subcellularLocation>
        <location evidence="1">Cell membrane</location>
        <topology evidence="1">Multi-pass membrane protein</topology>
    </subcellularLocation>
</comment>
<evidence type="ECO:0000256" key="6">
    <source>
        <dbReference type="ARBA" id="ARBA00022989"/>
    </source>
</evidence>
<dbReference type="EMBL" id="BMPI01000007">
    <property type="protein sequence ID" value="GGM16547.1"/>
    <property type="molecule type" value="Genomic_DNA"/>
</dbReference>
<evidence type="ECO:0000256" key="4">
    <source>
        <dbReference type="ARBA" id="ARBA00022679"/>
    </source>
</evidence>
<gene>
    <name evidence="9" type="ORF">GCM10007977_017300</name>
</gene>
<evidence type="ECO:0000256" key="5">
    <source>
        <dbReference type="ARBA" id="ARBA00022692"/>
    </source>
</evidence>
<dbReference type="GO" id="GO:0016763">
    <property type="term" value="F:pentosyltransferase activity"/>
    <property type="evidence" value="ECO:0007669"/>
    <property type="project" value="TreeGrafter"/>
</dbReference>
<comment type="caution">
    <text evidence="9">The sequence shown here is derived from an EMBL/GenBank/DDBJ whole genome shotgun (WGS) entry which is preliminary data.</text>
</comment>
<keyword evidence="7 8" id="KW-0472">Membrane</keyword>
<organism evidence="9 10">
    <name type="scientific">Dactylosporangium sucinum</name>
    <dbReference type="NCBI Taxonomy" id="1424081"/>
    <lineage>
        <taxon>Bacteria</taxon>
        <taxon>Bacillati</taxon>
        <taxon>Actinomycetota</taxon>
        <taxon>Actinomycetes</taxon>
        <taxon>Micromonosporales</taxon>
        <taxon>Micromonosporaceae</taxon>
        <taxon>Dactylosporangium</taxon>
    </lineage>
</organism>
<feature type="transmembrane region" description="Helical" evidence="8">
    <location>
        <begin position="269"/>
        <end position="288"/>
    </location>
</feature>
<name>A0A917WMI5_9ACTN</name>
<keyword evidence="2" id="KW-1003">Cell membrane</keyword>
<evidence type="ECO:0000256" key="2">
    <source>
        <dbReference type="ARBA" id="ARBA00022475"/>
    </source>
</evidence>
<dbReference type="RefSeq" id="WP_190249220.1">
    <property type="nucleotide sequence ID" value="NZ_BMPI01000007.1"/>
</dbReference>
<accession>A0A917WMI5</accession>
<feature type="transmembrane region" description="Helical" evidence="8">
    <location>
        <begin position="199"/>
        <end position="219"/>
    </location>
</feature>
<dbReference type="AlphaFoldDB" id="A0A917WMI5"/>
<evidence type="ECO:0000256" key="7">
    <source>
        <dbReference type="ARBA" id="ARBA00023136"/>
    </source>
</evidence>
<sequence>MAESERAWWRDPGVVLAVAAAVVWAVQWSHGRPLFIDEQYLALNVRERGLLGLAGDLDHNQSAPLGWLWVQWGITHVLGTGDRVLRLLPFAFGLLTLAAAAVIGRRWLGAAGGAALVLLCAVNPVLLYHATEFKQYSADAAAVLVLVGLAAWVVERPSARAEWVWWGVAAVAGWFSMASVLVTPGLALTVLLVRRRSGWLRWCLKGFVWLASFALHYALSLRHAAGDDFLVTWFDGIGFPKQADGLGGVRAWLADRPEALVQDPFGLDAGLALPVCLLVVAGIALAAWHRPAFGALLAVPILSGFALAVARVAPLSDRLALWLVPVAYLATAVVVAAAARGLRAVWRRRRWAALLAAVPAAALLVGAVVAVTPLAGRVVRPLPTTDQVDDREAVAYLARERRPDDLIMVFLPSVYAVDWYAPQLSGVVHTFDVVAPGPDCDLGDLKARAAGHGRIIAYLGHRTGPVPVRSVLGARLGELGAVQPTVLGDGAGGPGTGWVYVADLTQPGKPAPASAPYLTDQPKTCLKLA</sequence>
<dbReference type="GO" id="GO:0009103">
    <property type="term" value="P:lipopolysaccharide biosynthetic process"/>
    <property type="evidence" value="ECO:0007669"/>
    <property type="project" value="UniProtKB-ARBA"/>
</dbReference>
<keyword evidence="10" id="KW-1185">Reference proteome</keyword>
<dbReference type="GO" id="GO:0005886">
    <property type="term" value="C:plasma membrane"/>
    <property type="evidence" value="ECO:0007669"/>
    <property type="project" value="UniProtKB-SubCell"/>
</dbReference>
<protein>
    <recommendedName>
        <fullName evidence="11">Glycosyltransferase RgtA/B/C/D-like domain-containing protein</fullName>
    </recommendedName>
</protein>
<feature type="transmembrane region" description="Helical" evidence="8">
    <location>
        <begin position="295"/>
        <end position="313"/>
    </location>
</feature>
<keyword evidence="6 8" id="KW-1133">Transmembrane helix</keyword>
<evidence type="ECO:0000313" key="9">
    <source>
        <dbReference type="EMBL" id="GGM16547.1"/>
    </source>
</evidence>
<evidence type="ECO:0000256" key="3">
    <source>
        <dbReference type="ARBA" id="ARBA00022676"/>
    </source>
</evidence>
<keyword evidence="3" id="KW-0328">Glycosyltransferase</keyword>
<dbReference type="Proteomes" id="UP000642070">
    <property type="component" value="Unassembled WGS sequence"/>
</dbReference>
<feature type="transmembrane region" description="Helical" evidence="8">
    <location>
        <begin position="166"/>
        <end position="192"/>
    </location>
</feature>
<feature type="transmembrane region" description="Helical" evidence="8">
    <location>
        <begin position="136"/>
        <end position="154"/>
    </location>
</feature>
<evidence type="ECO:0000256" key="8">
    <source>
        <dbReference type="SAM" id="Phobius"/>
    </source>
</evidence>
<dbReference type="InterPro" id="IPR050297">
    <property type="entry name" value="LipidA_mod_glycosyltrf_83"/>
</dbReference>
<dbReference type="PANTHER" id="PTHR33908">
    <property type="entry name" value="MANNOSYLTRANSFERASE YKCB-RELATED"/>
    <property type="match status" value="1"/>
</dbReference>
<feature type="transmembrane region" description="Helical" evidence="8">
    <location>
        <begin position="84"/>
        <end position="104"/>
    </location>
</feature>
<dbReference type="PANTHER" id="PTHR33908:SF11">
    <property type="entry name" value="MEMBRANE PROTEIN"/>
    <property type="match status" value="1"/>
</dbReference>
<reference evidence="9" key="2">
    <citation type="submission" date="2020-09" db="EMBL/GenBank/DDBJ databases">
        <authorList>
            <person name="Sun Q."/>
            <person name="Ohkuma M."/>
        </authorList>
    </citation>
    <scope>NUCLEOTIDE SEQUENCE</scope>
    <source>
        <strain evidence="9">JCM 19831</strain>
    </source>
</reference>
<feature type="transmembrane region" description="Helical" evidence="8">
    <location>
        <begin position="351"/>
        <end position="375"/>
    </location>
</feature>
<evidence type="ECO:0008006" key="11">
    <source>
        <dbReference type="Google" id="ProtNLM"/>
    </source>
</evidence>